<keyword evidence="3" id="KW-1185">Reference proteome</keyword>
<evidence type="ECO:0000313" key="3">
    <source>
        <dbReference type="Proteomes" id="UP000297739"/>
    </source>
</evidence>
<dbReference type="RefSeq" id="WP_135499162.1">
    <property type="nucleotide sequence ID" value="NZ_SRLD01000043.1"/>
</dbReference>
<proteinExistence type="predicted"/>
<reference evidence="2 3" key="1">
    <citation type="submission" date="2019-04" db="EMBL/GenBank/DDBJ databases">
        <authorList>
            <person name="Feng G."/>
            <person name="Zhang J."/>
            <person name="Zhu H."/>
        </authorList>
    </citation>
    <scope>NUCLEOTIDE SEQUENCE [LARGE SCALE GENOMIC DNA]</scope>
    <source>
        <strain evidence="2 3">JCM 17223</strain>
    </source>
</reference>
<comment type="caution">
    <text evidence="2">The sequence shown here is derived from an EMBL/GenBank/DDBJ whole genome shotgun (WGS) entry which is preliminary data.</text>
</comment>
<dbReference type="Proteomes" id="UP000297739">
    <property type="component" value="Unassembled WGS sequence"/>
</dbReference>
<organism evidence="2 3">
    <name type="scientific">Hymenobacter elongatus</name>
    <dbReference type="NCBI Taxonomy" id="877208"/>
    <lineage>
        <taxon>Bacteria</taxon>
        <taxon>Pseudomonadati</taxon>
        <taxon>Bacteroidota</taxon>
        <taxon>Cytophagia</taxon>
        <taxon>Cytophagales</taxon>
        <taxon>Hymenobacteraceae</taxon>
        <taxon>Hymenobacter</taxon>
    </lineage>
</organism>
<dbReference type="AlphaFoldDB" id="A0A4Z0PFX2"/>
<dbReference type="OrthoDB" id="5431540at2"/>
<evidence type="ECO:0008006" key="4">
    <source>
        <dbReference type="Google" id="ProtNLM"/>
    </source>
</evidence>
<keyword evidence="1" id="KW-0732">Signal</keyword>
<feature type="chain" id="PRO_5021500833" description="DUF922 domain-containing protein" evidence="1">
    <location>
        <begin position="20"/>
        <end position="384"/>
    </location>
</feature>
<protein>
    <recommendedName>
        <fullName evidence="4">DUF922 domain-containing protein</fullName>
    </recommendedName>
</protein>
<gene>
    <name evidence="2" type="ORF">E5J99_17750</name>
</gene>
<sequence length="384" mass="42656">MRILSAGILLLLHIGYSAAAQGTTPLPSALVLKPATQRFTSAEFHVARVVDERATRTAVAWLLPSAAKTGVAPTVRPVDFQGGGRAAIESFIRQMLPCATSRRPLTIRLQEYQVIETAVAGSVGQIEGRVVVKMALDWQRQGQTIFLTTYQGAARYRRPAGPTSVAVVEPVLRQALAEALRYLHSWVETQAPGNVKLATDLRLRFTDYRDQTESDTLFYDPARPLVWADFTALPHTGPYAAAVFPSFAYAGQPRVEKGVLVLQLSLKVFVVRSSSWVSAQARGAYDLNHEQRHFDLVKLVAERFKRRLTPERVTLQDYNSILQYEYLLAFQEMNRLQEQYDAQTHGGQNEAVQESWNQRITAELRQYGVTSAGQATPAAPESGN</sequence>
<dbReference type="EMBL" id="SRLD01000043">
    <property type="protein sequence ID" value="TGE14029.1"/>
    <property type="molecule type" value="Genomic_DNA"/>
</dbReference>
<evidence type="ECO:0000256" key="1">
    <source>
        <dbReference type="SAM" id="SignalP"/>
    </source>
</evidence>
<evidence type="ECO:0000313" key="2">
    <source>
        <dbReference type="EMBL" id="TGE14029.1"/>
    </source>
</evidence>
<feature type="signal peptide" evidence="1">
    <location>
        <begin position="1"/>
        <end position="19"/>
    </location>
</feature>
<accession>A0A4Z0PFX2</accession>
<name>A0A4Z0PFX2_9BACT</name>